<evidence type="ECO:0000313" key="5">
    <source>
        <dbReference type="Proteomes" id="UP001378956"/>
    </source>
</evidence>
<feature type="domain" description="Non-reducing end beta-L-arabinofuranosidase-like GH127 catalytic" evidence="2">
    <location>
        <begin position="415"/>
        <end position="505"/>
    </location>
</feature>
<dbReference type="EMBL" id="JBBEUB010000001">
    <property type="protein sequence ID" value="MEJ2901137.1"/>
    <property type="molecule type" value="Genomic_DNA"/>
</dbReference>
<evidence type="ECO:0000259" key="2">
    <source>
        <dbReference type="Pfam" id="PF07944"/>
    </source>
</evidence>
<dbReference type="InterPro" id="IPR012878">
    <property type="entry name" value="Beta-AFase-like_GH127_cat"/>
</dbReference>
<dbReference type="Pfam" id="PF07944">
    <property type="entry name" value="Beta-AFase-like_GH127_cat"/>
    <property type="match status" value="2"/>
</dbReference>
<protein>
    <submittedName>
        <fullName evidence="4">Beta-L-arabinofuranosidase domain-containing protein</fullName>
    </submittedName>
</protein>
<feature type="transmembrane region" description="Helical" evidence="1">
    <location>
        <begin position="21"/>
        <end position="40"/>
    </location>
</feature>
<organism evidence="4 5">
    <name type="scientific">Pedobacter panaciterrae</name>
    <dbReference type="NCBI Taxonomy" id="363849"/>
    <lineage>
        <taxon>Bacteria</taxon>
        <taxon>Pseudomonadati</taxon>
        <taxon>Bacteroidota</taxon>
        <taxon>Sphingobacteriia</taxon>
        <taxon>Sphingobacteriales</taxon>
        <taxon>Sphingobacteriaceae</taxon>
        <taxon>Pedobacter</taxon>
    </lineage>
</organism>
<feature type="domain" description="Non-reducing end beta-L-arabinofuranosidase-like GH127 catalytic" evidence="2">
    <location>
        <begin position="553"/>
        <end position="854"/>
    </location>
</feature>
<dbReference type="Gene3D" id="1.50.10.20">
    <property type="match status" value="1"/>
</dbReference>
<gene>
    <name evidence="4" type="ORF">WAE58_01800</name>
</gene>
<dbReference type="Pfam" id="PF20736">
    <property type="entry name" value="Glyco_hydro127M"/>
    <property type="match status" value="1"/>
</dbReference>
<dbReference type="InterPro" id="IPR008928">
    <property type="entry name" value="6-hairpin_glycosidase_sf"/>
</dbReference>
<accession>A0ABU8NFV5</accession>
<evidence type="ECO:0000313" key="4">
    <source>
        <dbReference type="EMBL" id="MEJ2901137.1"/>
    </source>
</evidence>
<dbReference type="InterPro" id="IPR049046">
    <property type="entry name" value="Beta-AFase-like_GH127_middle"/>
</dbReference>
<dbReference type="SUPFAM" id="SSF49899">
    <property type="entry name" value="Concanavalin A-like lectins/glucanases"/>
    <property type="match status" value="1"/>
</dbReference>
<reference evidence="4 5" key="1">
    <citation type="submission" date="2024-03" db="EMBL/GenBank/DDBJ databases">
        <title>Sequence of Lycoming College Course Isolates.</title>
        <authorList>
            <person name="Plotts O."/>
            <person name="Newman J."/>
        </authorList>
    </citation>
    <scope>NUCLEOTIDE SEQUENCE [LARGE SCALE GENOMIC DNA]</scope>
    <source>
        <strain evidence="4 5">CJB-3</strain>
    </source>
</reference>
<comment type="caution">
    <text evidence="4">The sequence shown here is derived from an EMBL/GenBank/DDBJ whole genome shotgun (WGS) entry which is preliminary data.</text>
</comment>
<dbReference type="InterPro" id="IPR013320">
    <property type="entry name" value="ConA-like_dom_sf"/>
</dbReference>
<dbReference type="PANTHER" id="PTHR31151">
    <property type="entry name" value="PROLINE-TRNA LIGASE (DUF1680)"/>
    <property type="match status" value="1"/>
</dbReference>
<dbReference type="Gene3D" id="2.60.120.200">
    <property type="match status" value="1"/>
</dbReference>
<evidence type="ECO:0000259" key="3">
    <source>
        <dbReference type="Pfam" id="PF20736"/>
    </source>
</evidence>
<keyword evidence="1" id="KW-0812">Transmembrane</keyword>
<dbReference type="Proteomes" id="UP001378956">
    <property type="component" value="Unassembled WGS sequence"/>
</dbReference>
<keyword evidence="1" id="KW-1133">Transmembrane helix</keyword>
<proteinExistence type="predicted"/>
<evidence type="ECO:0000256" key="1">
    <source>
        <dbReference type="SAM" id="Phobius"/>
    </source>
</evidence>
<keyword evidence="1" id="KW-0472">Membrane</keyword>
<name>A0ABU8NFV5_9SPHI</name>
<dbReference type="PANTHER" id="PTHR31151:SF0">
    <property type="entry name" value="PROLINE-TRNA LIGASE (DUF1680)"/>
    <property type="match status" value="1"/>
</dbReference>
<keyword evidence="5" id="KW-1185">Reference proteome</keyword>
<dbReference type="RefSeq" id="WP_337715005.1">
    <property type="nucleotide sequence ID" value="NZ_JBBEUB010000001.1"/>
</dbReference>
<sequence length="1042" mass="116664">MNCYCYIDKCIVKKYNLRRKVHSLLFYAALCITFFSQSIYNVKAQSGDQILDGIGETGMIARYIFNGDLKDWSRNNLHAKAEGVQSHFANDIQFGKVLSLSGDSDDFISLPAASLADIESLSLSTWVKLRSDQPGQYLFDFGKSVTNHFFAAPFGIDDEKGFQTTIRSEKSGGNGGVSPSPELNKWLHVAIIIDVSSKSIMTYIDGKLVGNSKEIPSELKMVFNQLPDDRNTLFIGKSLKSGKSNLNALLHDFRIYRVALSKTQVLTIYKNSVNPAGIANDNGVNVSNFKEDIQQFPKTEAQLYNTYLEKVADIEVATEVGVLPRFPSYIQGTYRQLKNGPAVRVLWPLPNDNSSVLSQGQYIVYGQIPGTQIRAKAIVTVGAEKKSTAPVLKLETFGLDRVSLGNDLLGHQTKFTENRDKFISTLAKTDPNSFLYMFRHAFGQKQPVGAVPLGVWDSQDTKLRGHATGHYLTAIAQAYASTSYDKTLHENFSNKMKYMVNTLYELSQLSGRPKVAGGAFVSDPAAIPFGPGKTGFDSDLSDLGIRKDYWNWGTGFISAYPPDQFIMLEKGAKYGGQNNQVWAPYYTLHKILAGLMDVYEVSGNKKALNLAKGMGDWVHKRLNVLPTDTLIKMWNTYIAGEFGGMNEAMARLYRITGNQDYLQTAIKFDNIRVFYGDKNHTGGLVNNVDVFRGLHANQHIPQVVGSIEMYRVSNNPDYYRIADNFWYNVVNGYMYSIGGVAGARNPANAECFIAQPGTLYENGFSEGGQNETCATYNMLKLSTELFLFDQSAAFMDYYERGLYNHILASVDEHSPANTYHVPLRPGSLKQFGNAKMTGFTCCNGTAIESSTKLQNSIYFKSTDDQSLYVNLYIPSILRWTERKVSIIQSTNFPRADHTKLTVKGSGEFDINVRVPGWATRGFFVVINGQAQKLEAHPGTYLRLSRSWKDGDIIELRMPFQFHLDPVMDQQNIASLFYGPILLAAQEPEARRDWRKITLNAADISKTIKGDPNRLEFRIDDVVFKPFYDTYGRHSVYLDVDLK</sequence>
<feature type="domain" description="Non-reducing end beta-L-arabinofuranosidase-like GH127 middle" evidence="3">
    <location>
        <begin position="867"/>
        <end position="958"/>
    </location>
</feature>
<dbReference type="Pfam" id="PF13385">
    <property type="entry name" value="Laminin_G_3"/>
    <property type="match status" value="1"/>
</dbReference>
<dbReference type="SUPFAM" id="SSF48208">
    <property type="entry name" value="Six-hairpin glycosidases"/>
    <property type="match status" value="1"/>
</dbReference>